<accession>A0ABV7F9T0</accession>
<organism evidence="1 2">
    <name type="scientific">Undibacterium arcticum</name>
    <dbReference type="NCBI Taxonomy" id="1762892"/>
    <lineage>
        <taxon>Bacteria</taxon>
        <taxon>Pseudomonadati</taxon>
        <taxon>Pseudomonadota</taxon>
        <taxon>Betaproteobacteria</taxon>
        <taxon>Burkholderiales</taxon>
        <taxon>Oxalobacteraceae</taxon>
        <taxon>Undibacterium</taxon>
    </lineage>
</organism>
<evidence type="ECO:0000313" key="1">
    <source>
        <dbReference type="EMBL" id="MFC3110665.1"/>
    </source>
</evidence>
<dbReference type="Pfam" id="PF06189">
    <property type="entry name" value="5-nucleotidase"/>
    <property type="match status" value="1"/>
</dbReference>
<comment type="caution">
    <text evidence="1">The sequence shown here is derived from an EMBL/GenBank/DDBJ whole genome shotgun (WGS) entry which is preliminary data.</text>
</comment>
<proteinExistence type="predicted"/>
<protein>
    <submittedName>
        <fullName evidence="1">5'-nucleotidase</fullName>
    </submittedName>
</protein>
<dbReference type="PANTHER" id="PTHR31367">
    <property type="entry name" value="CYTOSOLIC 5'-NUCLEOTIDASE 1 FAMILY MEMBER"/>
    <property type="match status" value="1"/>
</dbReference>
<dbReference type="EMBL" id="JBHRTP010000085">
    <property type="protein sequence ID" value="MFC3110665.1"/>
    <property type="molecule type" value="Genomic_DNA"/>
</dbReference>
<reference evidence="2" key="1">
    <citation type="journal article" date="2019" name="Int. J. Syst. Evol. Microbiol.">
        <title>The Global Catalogue of Microorganisms (GCM) 10K type strain sequencing project: providing services to taxonomists for standard genome sequencing and annotation.</title>
        <authorList>
            <consortium name="The Broad Institute Genomics Platform"/>
            <consortium name="The Broad Institute Genome Sequencing Center for Infectious Disease"/>
            <person name="Wu L."/>
            <person name="Ma J."/>
        </authorList>
    </citation>
    <scope>NUCLEOTIDE SEQUENCE [LARGE SCALE GENOMIC DNA]</scope>
    <source>
        <strain evidence="2">KCTC 42986</strain>
    </source>
</reference>
<dbReference type="Proteomes" id="UP001595530">
    <property type="component" value="Unassembled WGS sequence"/>
</dbReference>
<dbReference type="InterPro" id="IPR010394">
    <property type="entry name" value="5-nucleotidase"/>
</dbReference>
<sequence>MPVSLDKLLVVGISSRALFDLEAEEAIFRNQGLDAYRRHQIANENEILKLGAGFALVRALLKLNALTPERRFVEVVVMSRNSSETSMRIFNSIEHYGLDITRAVLSGGASLAPYLQAFNVSLFLSLHEDDVQAAVNSGVASALLYQKPENVLQELDQIRIAFDGDAVIFSDESERIFQQQGIEAFERHERENALKPLPEGPFARLLKALSFIQNNFKNADGRAAPIRTALVTARSSPAHERVIRTLRAWDVAIDETFFMGGVAKSDVLQAFKPHMFFDDQPGHCDRARALVPTGRVPIITQT</sequence>
<dbReference type="RefSeq" id="WP_390322748.1">
    <property type="nucleotide sequence ID" value="NZ_JBHRTP010000085.1"/>
</dbReference>
<evidence type="ECO:0000313" key="2">
    <source>
        <dbReference type="Proteomes" id="UP001595530"/>
    </source>
</evidence>
<dbReference type="PANTHER" id="PTHR31367:SF5">
    <property type="entry name" value="CYTOSOLIC 5'-NUCLEOTIDASE 1A"/>
    <property type="match status" value="1"/>
</dbReference>
<keyword evidence="2" id="KW-1185">Reference proteome</keyword>
<name>A0ABV7F9T0_9BURK</name>
<gene>
    <name evidence="1" type="ORF">ACFOFO_22375</name>
</gene>